<dbReference type="InterPro" id="IPR004720">
    <property type="entry name" value="PTS_IIB_sorbose-sp"/>
</dbReference>
<evidence type="ECO:0000256" key="3">
    <source>
        <dbReference type="ARBA" id="ARBA00022490"/>
    </source>
</evidence>
<feature type="non-terminal residue" evidence="9">
    <location>
        <position position="1"/>
    </location>
</feature>
<organism evidence="9">
    <name type="scientific">human gut metagenome</name>
    <dbReference type="NCBI Taxonomy" id="408170"/>
    <lineage>
        <taxon>unclassified sequences</taxon>
        <taxon>metagenomes</taxon>
        <taxon>organismal metagenomes</taxon>
    </lineage>
</organism>
<dbReference type="EMBL" id="AZMM01009156">
    <property type="protein sequence ID" value="ETJ36587.1"/>
    <property type="molecule type" value="Genomic_DNA"/>
</dbReference>
<dbReference type="GO" id="GO:0016301">
    <property type="term" value="F:kinase activity"/>
    <property type="evidence" value="ECO:0007669"/>
    <property type="project" value="UniProtKB-KW"/>
</dbReference>
<dbReference type="PROSITE" id="PS51101">
    <property type="entry name" value="PTS_EIIB_TYPE_4"/>
    <property type="match status" value="1"/>
</dbReference>
<evidence type="ECO:0000256" key="4">
    <source>
        <dbReference type="ARBA" id="ARBA00022597"/>
    </source>
</evidence>
<proteinExistence type="predicted"/>
<evidence type="ECO:0000256" key="5">
    <source>
        <dbReference type="ARBA" id="ARBA00022679"/>
    </source>
</evidence>
<evidence type="ECO:0000256" key="6">
    <source>
        <dbReference type="ARBA" id="ARBA00022683"/>
    </source>
</evidence>
<dbReference type="SUPFAM" id="SSF52728">
    <property type="entry name" value="PTS IIb component"/>
    <property type="match status" value="1"/>
</dbReference>
<dbReference type="AlphaFoldDB" id="W1Y220"/>
<evidence type="ECO:0000259" key="8">
    <source>
        <dbReference type="PROSITE" id="PS51101"/>
    </source>
</evidence>
<dbReference type="Gene3D" id="3.40.35.10">
    <property type="entry name" value="Phosphotransferase system, sorbose subfamily IIB component"/>
    <property type="match status" value="1"/>
</dbReference>
<comment type="caution">
    <text evidence="9">The sequence shown here is derived from an EMBL/GenBank/DDBJ whole genome shotgun (WGS) entry which is preliminary data.</text>
</comment>
<name>W1Y220_9ZZZZ</name>
<gene>
    <name evidence="9" type="ORF">Q604_UNBC09156G0001</name>
</gene>
<evidence type="ECO:0000256" key="1">
    <source>
        <dbReference type="ARBA" id="ARBA00004496"/>
    </source>
</evidence>
<keyword evidence="5" id="KW-0808">Transferase</keyword>
<feature type="domain" description="PTS EIIB type-4" evidence="8">
    <location>
        <begin position="1"/>
        <end position="79"/>
    </location>
</feature>
<protein>
    <recommendedName>
        <fullName evidence="8">PTS EIIB type-4 domain-containing protein</fullName>
    </recommendedName>
</protein>
<keyword evidence="2" id="KW-0813">Transport</keyword>
<evidence type="ECO:0000256" key="7">
    <source>
        <dbReference type="ARBA" id="ARBA00022777"/>
    </source>
</evidence>
<dbReference type="InterPro" id="IPR036667">
    <property type="entry name" value="PTS_IIB_sorbose-sp_sf"/>
</dbReference>
<keyword evidence="3" id="KW-0963">Cytoplasm</keyword>
<dbReference type="Pfam" id="PF03830">
    <property type="entry name" value="PTSIIB_sorb"/>
    <property type="match status" value="1"/>
</dbReference>
<accession>W1Y220</accession>
<reference evidence="9" key="1">
    <citation type="submission" date="2013-12" db="EMBL/GenBank/DDBJ databases">
        <title>A Varibaculum cambriense genome reconstructed from a premature infant gut community with otherwise low bacterial novelty that shifts toward anaerobic metabolism during the third week of life.</title>
        <authorList>
            <person name="Brown C.T."/>
            <person name="Sharon I."/>
            <person name="Thomas B.C."/>
            <person name="Castelle C.J."/>
            <person name="Morowitz M.J."/>
            <person name="Banfield J.F."/>
        </authorList>
    </citation>
    <scope>NUCLEOTIDE SEQUENCE</scope>
</reference>
<keyword evidence="4" id="KW-0762">Sugar transport</keyword>
<evidence type="ECO:0000256" key="2">
    <source>
        <dbReference type="ARBA" id="ARBA00022448"/>
    </source>
</evidence>
<keyword evidence="6" id="KW-0598">Phosphotransferase system</keyword>
<dbReference type="GO" id="GO:0008982">
    <property type="term" value="F:protein-N(PI)-phosphohistidine-sugar phosphotransferase activity"/>
    <property type="evidence" value="ECO:0007669"/>
    <property type="project" value="InterPro"/>
</dbReference>
<sequence length="79" mass="8677">TPQDALRAIEGGVPIKTLNVGSMAHSTGKTMVNNVLSMDKEDVATFEKMRDLGVEFDVRKVPNDTKKDLFDLISKANVQ</sequence>
<dbReference type="GO" id="GO:0005737">
    <property type="term" value="C:cytoplasm"/>
    <property type="evidence" value="ECO:0007669"/>
    <property type="project" value="UniProtKB-SubCell"/>
</dbReference>
<dbReference type="GO" id="GO:0009401">
    <property type="term" value="P:phosphoenolpyruvate-dependent sugar phosphotransferase system"/>
    <property type="evidence" value="ECO:0007669"/>
    <property type="project" value="UniProtKB-KW"/>
</dbReference>
<comment type="subcellular location">
    <subcellularLocation>
        <location evidence="1">Cytoplasm</location>
    </subcellularLocation>
</comment>
<evidence type="ECO:0000313" key="9">
    <source>
        <dbReference type="EMBL" id="ETJ36587.1"/>
    </source>
</evidence>
<keyword evidence="7" id="KW-0418">Kinase</keyword>